<evidence type="ECO:0000259" key="1">
    <source>
        <dbReference type="SMART" id="SM00966"/>
    </source>
</evidence>
<comment type="caution">
    <text evidence="2">The sequence shown here is derived from an EMBL/GenBank/DDBJ whole genome shotgun (WGS) entry which is preliminary data.</text>
</comment>
<accession>A0A9X2HI50</accession>
<name>A0A9X2HI50_9SPHN</name>
<evidence type="ECO:0000313" key="2">
    <source>
        <dbReference type="EMBL" id="MCP3730057.1"/>
    </source>
</evidence>
<dbReference type="GO" id="GO:0003677">
    <property type="term" value="F:DNA binding"/>
    <property type="evidence" value="ECO:0007669"/>
    <property type="project" value="UniProtKB-KW"/>
</dbReference>
<dbReference type="InterPro" id="IPR037914">
    <property type="entry name" value="SpoVT-AbrB_sf"/>
</dbReference>
<keyword evidence="2" id="KW-0238">DNA-binding</keyword>
<dbReference type="AlphaFoldDB" id="A0A9X2HI50"/>
<dbReference type="RefSeq" id="WP_254292183.1">
    <property type="nucleotide sequence ID" value="NZ_JAMLDX010000004.1"/>
</dbReference>
<evidence type="ECO:0000313" key="3">
    <source>
        <dbReference type="Proteomes" id="UP001139451"/>
    </source>
</evidence>
<protein>
    <submittedName>
        <fullName evidence="2">AbrB/MazE/SpoVT family DNA-binding domain-containing protein</fullName>
    </submittedName>
</protein>
<organism evidence="2 3">
    <name type="scientific">Sphingomonas tagetis</name>
    <dbReference type="NCBI Taxonomy" id="2949092"/>
    <lineage>
        <taxon>Bacteria</taxon>
        <taxon>Pseudomonadati</taxon>
        <taxon>Pseudomonadota</taxon>
        <taxon>Alphaproteobacteria</taxon>
        <taxon>Sphingomonadales</taxon>
        <taxon>Sphingomonadaceae</taxon>
        <taxon>Sphingomonas</taxon>
    </lineage>
</organism>
<feature type="domain" description="SpoVT-AbrB" evidence="1">
    <location>
        <begin position="5"/>
        <end position="51"/>
    </location>
</feature>
<reference evidence="2" key="1">
    <citation type="submission" date="2022-05" db="EMBL/GenBank/DDBJ databases">
        <title>Sphingomonas sp. strain MG17 Genome sequencing and assembly.</title>
        <authorList>
            <person name="Kim I."/>
        </authorList>
    </citation>
    <scope>NUCLEOTIDE SEQUENCE</scope>
    <source>
        <strain evidence="2">MG17</strain>
    </source>
</reference>
<dbReference type="NCBIfam" id="TIGR01439">
    <property type="entry name" value="lp_hng_hel_AbrB"/>
    <property type="match status" value="1"/>
</dbReference>
<keyword evidence="3" id="KW-1185">Reference proteome</keyword>
<gene>
    <name evidence="2" type="ORF">M9978_06405</name>
</gene>
<dbReference type="Proteomes" id="UP001139451">
    <property type="component" value="Unassembled WGS sequence"/>
</dbReference>
<dbReference type="SUPFAM" id="SSF89447">
    <property type="entry name" value="AbrB/MazE/MraZ-like"/>
    <property type="match status" value="1"/>
</dbReference>
<dbReference type="SMART" id="SM00966">
    <property type="entry name" value="SpoVT_AbrB"/>
    <property type="match status" value="1"/>
</dbReference>
<dbReference type="InterPro" id="IPR007159">
    <property type="entry name" value="SpoVT-AbrB_dom"/>
</dbReference>
<dbReference type="Pfam" id="PF04014">
    <property type="entry name" value="MazE_antitoxin"/>
    <property type="match status" value="1"/>
</dbReference>
<proteinExistence type="predicted"/>
<dbReference type="EMBL" id="JAMLDX010000004">
    <property type="protein sequence ID" value="MCP3730057.1"/>
    <property type="molecule type" value="Genomic_DNA"/>
</dbReference>
<sequence>MTRHLKVAKGGVITLPAAVCRELDLKEGDTVSFELVSEGTVSLKRHLKPAK</sequence>
<dbReference type="Gene3D" id="2.10.260.10">
    <property type="match status" value="1"/>
</dbReference>